<reference evidence="12" key="1">
    <citation type="journal article" date="2023" name="bioRxiv">
        <title>Improved chromosome-level genome assembly for marigold (Tagetes erecta).</title>
        <authorList>
            <person name="Jiang F."/>
            <person name="Yuan L."/>
            <person name="Wang S."/>
            <person name="Wang H."/>
            <person name="Xu D."/>
            <person name="Wang A."/>
            <person name="Fan W."/>
        </authorList>
    </citation>
    <scope>NUCLEOTIDE SEQUENCE</scope>
    <source>
        <strain evidence="12">WSJ</strain>
        <tissue evidence="12">Leaf</tissue>
    </source>
</reference>
<comment type="caution">
    <text evidence="12">The sequence shown here is derived from an EMBL/GenBank/DDBJ whole genome shotgun (WGS) entry which is preliminary data.</text>
</comment>
<dbReference type="InterPro" id="IPR001245">
    <property type="entry name" value="Ser-Thr/Tyr_kinase_cat_dom"/>
</dbReference>
<dbReference type="PROSITE" id="PS00107">
    <property type="entry name" value="PROTEIN_KINASE_ATP"/>
    <property type="match status" value="1"/>
</dbReference>
<protein>
    <recommendedName>
        <fullName evidence="11">Protein kinase domain-containing protein</fullName>
    </recommendedName>
</protein>
<keyword evidence="8" id="KW-0675">Receptor</keyword>
<keyword evidence="10" id="KW-0547">Nucleotide-binding</keyword>
<comment type="subcellular location">
    <subcellularLocation>
        <location evidence="1">Membrane</location>
        <topology evidence="1">Single-pass membrane protein</topology>
    </subcellularLocation>
</comment>
<evidence type="ECO:0000256" key="7">
    <source>
        <dbReference type="ARBA" id="ARBA00023136"/>
    </source>
</evidence>
<evidence type="ECO:0000256" key="1">
    <source>
        <dbReference type="ARBA" id="ARBA00004167"/>
    </source>
</evidence>
<evidence type="ECO:0000313" key="12">
    <source>
        <dbReference type="EMBL" id="KAK1432974.1"/>
    </source>
</evidence>
<dbReference type="InterPro" id="IPR052422">
    <property type="entry name" value="Auxin_Ser/Thr_Kinase"/>
</dbReference>
<name>A0AAD8L037_TARER</name>
<dbReference type="AlphaFoldDB" id="A0AAD8L037"/>
<dbReference type="SUPFAM" id="SSF56112">
    <property type="entry name" value="Protein kinase-like (PK-like)"/>
    <property type="match status" value="1"/>
</dbReference>
<dbReference type="InterPro" id="IPR011009">
    <property type="entry name" value="Kinase-like_dom_sf"/>
</dbReference>
<dbReference type="Proteomes" id="UP001229421">
    <property type="component" value="Unassembled WGS sequence"/>
</dbReference>
<dbReference type="PANTHER" id="PTHR47986:SF10">
    <property type="entry name" value="RECEPTOR-LIKE KINASE TMK4"/>
    <property type="match status" value="1"/>
</dbReference>
<evidence type="ECO:0000313" key="13">
    <source>
        <dbReference type="Proteomes" id="UP001229421"/>
    </source>
</evidence>
<keyword evidence="13" id="KW-1185">Reference proteome</keyword>
<keyword evidence="10" id="KW-0067">ATP-binding</keyword>
<dbReference type="GO" id="GO:0005524">
    <property type="term" value="F:ATP binding"/>
    <property type="evidence" value="ECO:0007669"/>
    <property type="project" value="UniProtKB-UniRule"/>
</dbReference>
<gene>
    <name evidence="12" type="ORF">QVD17_09877</name>
</gene>
<dbReference type="GO" id="GO:0016020">
    <property type="term" value="C:membrane"/>
    <property type="evidence" value="ECO:0007669"/>
    <property type="project" value="UniProtKB-SubCell"/>
</dbReference>
<dbReference type="Gene3D" id="3.30.200.20">
    <property type="entry name" value="Phosphorylase Kinase, domain 1"/>
    <property type="match status" value="1"/>
</dbReference>
<keyword evidence="4" id="KW-0732">Signal</keyword>
<keyword evidence="6" id="KW-1133">Transmembrane helix</keyword>
<dbReference type="InterPro" id="IPR000719">
    <property type="entry name" value="Prot_kinase_dom"/>
</dbReference>
<keyword evidence="7" id="KW-0472">Membrane</keyword>
<keyword evidence="3" id="KW-0812">Transmembrane</keyword>
<evidence type="ECO:0000256" key="10">
    <source>
        <dbReference type="PROSITE-ProRule" id="PRU10141"/>
    </source>
</evidence>
<evidence type="ECO:0000256" key="5">
    <source>
        <dbReference type="ARBA" id="ARBA00022737"/>
    </source>
</evidence>
<dbReference type="PANTHER" id="PTHR47986">
    <property type="entry name" value="OSJNBA0070M12.3 PROTEIN"/>
    <property type="match status" value="1"/>
</dbReference>
<sequence>MSISIEPGHTFTFQELEVATNNSGSENELGSGGFAVVYKGRLSNGTLVAVKKVLTAHNTPSHGLKEFEVELKFLIKVRHGNLVSFLGYYIHLEHKLLVLEYVSNGTLTKHLFLSNGNDSLLTWNQRVRITLHVAQGLEYIHNNILMTA</sequence>
<organism evidence="12 13">
    <name type="scientific">Tagetes erecta</name>
    <name type="common">African marigold</name>
    <dbReference type="NCBI Taxonomy" id="13708"/>
    <lineage>
        <taxon>Eukaryota</taxon>
        <taxon>Viridiplantae</taxon>
        <taxon>Streptophyta</taxon>
        <taxon>Embryophyta</taxon>
        <taxon>Tracheophyta</taxon>
        <taxon>Spermatophyta</taxon>
        <taxon>Magnoliopsida</taxon>
        <taxon>eudicotyledons</taxon>
        <taxon>Gunneridae</taxon>
        <taxon>Pentapetalae</taxon>
        <taxon>asterids</taxon>
        <taxon>campanulids</taxon>
        <taxon>Asterales</taxon>
        <taxon>Asteraceae</taxon>
        <taxon>Asteroideae</taxon>
        <taxon>Heliantheae alliance</taxon>
        <taxon>Tageteae</taxon>
        <taxon>Tagetes</taxon>
    </lineage>
</organism>
<evidence type="ECO:0000259" key="11">
    <source>
        <dbReference type="PROSITE" id="PS50011"/>
    </source>
</evidence>
<dbReference type="EMBL" id="JAUHHV010000002">
    <property type="protein sequence ID" value="KAK1432974.1"/>
    <property type="molecule type" value="Genomic_DNA"/>
</dbReference>
<evidence type="ECO:0000256" key="8">
    <source>
        <dbReference type="ARBA" id="ARBA00023170"/>
    </source>
</evidence>
<keyword evidence="5" id="KW-0677">Repeat</keyword>
<feature type="binding site" evidence="10">
    <location>
        <position position="52"/>
    </location>
    <ligand>
        <name>ATP</name>
        <dbReference type="ChEBI" id="CHEBI:30616"/>
    </ligand>
</feature>
<evidence type="ECO:0000256" key="3">
    <source>
        <dbReference type="ARBA" id="ARBA00022692"/>
    </source>
</evidence>
<evidence type="ECO:0000256" key="9">
    <source>
        <dbReference type="ARBA" id="ARBA00023180"/>
    </source>
</evidence>
<evidence type="ECO:0000256" key="2">
    <source>
        <dbReference type="ARBA" id="ARBA00022614"/>
    </source>
</evidence>
<proteinExistence type="predicted"/>
<dbReference type="Gene3D" id="1.10.510.10">
    <property type="entry name" value="Transferase(Phosphotransferase) domain 1"/>
    <property type="match status" value="1"/>
</dbReference>
<dbReference type="PROSITE" id="PS50011">
    <property type="entry name" value="PROTEIN_KINASE_DOM"/>
    <property type="match status" value="1"/>
</dbReference>
<keyword evidence="9" id="KW-0325">Glycoprotein</keyword>
<accession>A0AAD8L037</accession>
<dbReference type="Pfam" id="PF07714">
    <property type="entry name" value="PK_Tyr_Ser-Thr"/>
    <property type="match status" value="1"/>
</dbReference>
<dbReference type="GO" id="GO:0004672">
    <property type="term" value="F:protein kinase activity"/>
    <property type="evidence" value="ECO:0007669"/>
    <property type="project" value="InterPro"/>
</dbReference>
<keyword evidence="2" id="KW-0433">Leucine-rich repeat</keyword>
<evidence type="ECO:0000256" key="6">
    <source>
        <dbReference type="ARBA" id="ARBA00022989"/>
    </source>
</evidence>
<dbReference type="InterPro" id="IPR017441">
    <property type="entry name" value="Protein_kinase_ATP_BS"/>
</dbReference>
<evidence type="ECO:0000256" key="4">
    <source>
        <dbReference type="ARBA" id="ARBA00022729"/>
    </source>
</evidence>
<feature type="domain" description="Protein kinase" evidence="11">
    <location>
        <begin position="23"/>
        <end position="148"/>
    </location>
</feature>